<evidence type="ECO:0000313" key="4">
    <source>
        <dbReference type="Proteomes" id="UP000317238"/>
    </source>
</evidence>
<dbReference type="Proteomes" id="UP000317238">
    <property type="component" value="Unassembled WGS sequence"/>
</dbReference>
<dbReference type="PANTHER" id="PTHR10211">
    <property type="entry name" value="DEOXYRIBODIPYRIMIDINE PHOTOLYASE"/>
    <property type="match status" value="1"/>
</dbReference>
<proteinExistence type="predicted"/>
<evidence type="ECO:0000256" key="1">
    <source>
        <dbReference type="ARBA" id="ARBA00001932"/>
    </source>
</evidence>
<accession>A0A5C5Y550</accession>
<dbReference type="SUPFAM" id="SSF52425">
    <property type="entry name" value="Cryptochrome/photolyase, N-terminal domain"/>
    <property type="match status" value="1"/>
</dbReference>
<dbReference type="InterPro" id="IPR006050">
    <property type="entry name" value="DNA_photolyase_N"/>
</dbReference>
<dbReference type="Pfam" id="PF13450">
    <property type="entry name" value="NAD_binding_8"/>
    <property type="match status" value="1"/>
</dbReference>
<dbReference type="Pfam" id="PF00875">
    <property type="entry name" value="DNA_photolyase"/>
    <property type="match status" value="1"/>
</dbReference>
<dbReference type="Gene3D" id="3.40.50.620">
    <property type="entry name" value="HUPs"/>
    <property type="match status" value="1"/>
</dbReference>
<dbReference type="Pfam" id="PF01593">
    <property type="entry name" value="Amino_oxidase"/>
    <property type="match status" value="1"/>
</dbReference>
<dbReference type="PANTHER" id="PTHR10211:SF0">
    <property type="entry name" value="DEOXYRIBODIPYRIMIDINE PHOTO-LYASE"/>
    <property type="match status" value="1"/>
</dbReference>
<dbReference type="PROSITE" id="PS51645">
    <property type="entry name" value="PHR_CRY_ALPHA_BETA"/>
    <property type="match status" value="1"/>
</dbReference>
<dbReference type="EMBL" id="SJPL01000001">
    <property type="protein sequence ID" value="TWT70827.1"/>
    <property type="molecule type" value="Genomic_DNA"/>
</dbReference>
<name>A0A5C5Y550_9PLAN</name>
<feature type="domain" description="Photolyase/cryptochrome alpha/beta" evidence="2">
    <location>
        <begin position="28"/>
        <end position="159"/>
    </location>
</feature>
<dbReference type="Gene3D" id="1.10.579.10">
    <property type="entry name" value="DNA Cyclobutane Dipyrimidine Photolyase, subunit A, domain 3"/>
    <property type="match status" value="1"/>
</dbReference>
<keyword evidence="4" id="KW-1185">Reference proteome</keyword>
<dbReference type="GO" id="GO:0000719">
    <property type="term" value="P:photoreactive repair"/>
    <property type="evidence" value="ECO:0007669"/>
    <property type="project" value="TreeGrafter"/>
</dbReference>
<sequence length="836" mass="94428">MDIHLPSHLDVRTRWQVHPEGTVGPPGEMVLYWLHNACRAHENPALDVAICLARQNGLPLLVYHGLCETYPYASDRHHAFILQGARDLQRQMEDRGIRYAFHLQRQGNRGPHLRDLTRRAAVLVTEETPVPPLTGWLERLASITTTPIACVDTACLVSPGSFSKASTRAFEFRSKTKAMFRDAVKQPYVDQVADCQMFDDVLPFEPFDLQHADLAHLIGQCRIDHGVAPVADTPGGSREGYRRWDEFKRSGLNAYSDRRNDAADPLGVSRMSAYLHYGMVSPFRIAREADQHHAKKYLDELLIWRELSFHYCYFHQDELDTMEVIPDWSTETLQQHETDTRQERFHWETLRRGRTGDSLWDACQQSLLRHGELHNNVRMTWGKAFIPWTDNSQQALQLCTDLNHRYALDGRDPNSYGGILWCFGQFDRPFDPPQPCFGKVRYRSTKEHQSRINLDRYCHVVGRPIARSMPKVAIVGAGLGGLTAARTLMDHGMTVTLFDKSRGVGGRLATRRAEVDGRWLCFDHGAQCFTARDGRFAKHVQSWQQDGLVQAWLGRFVCLDGQGRSVQRRQPPARFVGTPTMNALAKHLAKDLHIHLGTRIRRIRGGDDQRYQLHDASGNVFGDFDVVLVNCPPPQAAELLVDVSPTLAERAQQVKPQPCWAAMFGCDQEIDTIGYDAAIVTDGPLHWVTRQASKPDHASTGSTSWVVHASSEWTLANLDRPKDQVASMLLDSLRDLTGSKFDRVRHLDAHLWRFSGVASALDDECLWEPTERLGVCGDWCLGHDVEAAFLSGQALAGQVLRHYTIDRAAVDLAQWMEKADNPKAATNVAERIGLQD</sequence>
<reference evidence="3 4" key="1">
    <citation type="submission" date="2019-02" db="EMBL/GenBank/DDBJ databases">
        <title>Deep-cultivation of Planctomycetes and their phenomic and genomic characterization uncovers novel biology.</title>
        <authorList>
            <person name="Wiegand S."/>
            <person name="Jogler M."/>
            <person name="Boedeker C."/>
            <person name="Pinto D."/>
            <person name="Vollmers J."/>
            <person name="Rivas-Marin E."/>
            <person name="Kohn T."/>
            <person name="Peeters S.H."/>
            <person name="Heuer A."/>
            <person name="Rast P."/>
            <person name="Oberbeckmann S."/>
            <person name="Bunk B."/>
            <person name="Jeske O."/>
            <person name="Meyerdierks A."/>
            <person name="Storesund J.E."/>
            <person name="Kallscheuer N."/>
            <person name="Luecker S."/>
            <person name="Lage O.M."/>
            <person name="Pohl T."/>
            <person name="Merkel B.J."/>
            <person name="Hornburger P."/>
            <person name="Mueller R.-W."/>
            <person name="Bruemmer F."/>
            <person name="Labrenz M."/>
            <person name="Spormann A.M."/>
            <person name="Op Den Camp H."/>
            <person name="Overmann J."/>
            <person name="Amann R."/>
            <person name="Jetten M.S.M."/>
            <person name="Mascher T."/>
            <person name="Medema M.H."/>
            <person name="Devos D.P."/>
            <person name="Kaster A.-K."/>
            <person name="Ovreas L."/>
            <person name="Rohde M."/>
            <person name="Galperin M.Y."/>
            <person name="Jogler C."/>
        </authorList>
    </citation>
    <scope>NUCLEOTIDE SEQUENCE [LARGE SCALE GENOMIC DNA]</scope>
    <source>
        <strain evidence="3 4">Pan14r</strain>
    </source>
</reference>
<evidence type="ECO:0000313" key="3">
    <source>
        <dbReference type="EMBL" id="TWT70827.1"/>
    </source>
</evidence>
<gene>
    <name evidence="3" type="primary">phr</name>
    <name evidence="3" type="ORF">Pan14r_31350</name>
</gene>
<dbReference type="EC" id="4.1.99.3" evidence="3"/>
<comment type="cofactor">
    <cofactor evidence="1">
        <name>(6R)-5,10-methylene-5,6,7,8-tetrahydrofolate</name>
        <dbReference type="ChEBI" id="CHEBI:15636"/>
    </cofactor>
</comment>
<dbReference type="GO" id="GO:0003904">
    <property type="term" value="F:deoxyribodipyrimidine photo-lyase activity"/>
    <property type="evidence" value="ECO:0007669"/>
    <property type="project" value="UniProtKB-EC"/>
</dbReference>
<dbReference type="RefSeq" id="WP_146439499.1">
    <property type="nucleotide sequence ID" value="NZ_SJPL01000001.1"/>
</dbReference>
<dbReference type="InterPro" id="IPR052219">
    <property type="entry name" value="Photolyase_Class-2"/>
</dbReference>
<dbReference type="PRINTS" id="PR00419">
    <property type="entry name" value="ADXRDTASE"/>
</dbReference>
<protein>
    <submittedName>
        <fullName evidence="3">Deoxyribodipyrimidine photo-lyase</fullName>
        <ecNumber evidence="3">4.1.99.3</ecNumber>
    </submittedName>
</protein>
<dbReference type="GO" id="GO:0016491">
    <property type="term" value="F:oxidoreductase activity"/>
    <property type="evidence" value="ECO:0007669"/>
    <property type="project" value="InterPro"/>
</dbReference>
<organism evidence="3 4">
    <name type="scientific">Crateriforma conspicua</name>
    <dbReference type="NCBI Taxonomy" id="2527996"/>
    <lineage>
        <taxon>Bacteria</taxon>
        <taxon>Pseudomonadati</taxon>
        <taxon>Planctomycetota</taxon>
        <taxon>Planctomycetia</taxon>
        <taxon>Planctomycetales</taxon>
        <taxon>Planctomycetaceae</taxon>
        <taxon>Crateriforma</taxon>
    </lineage>
</organism>
<dbReference type="Gene3D" id="3.50.50.60">
    <property type="entry name" value="FAD/NAD(P)-binding domain"/>
    <property type="match status" value="1"/>
</dbReference>
<dbReference type="InterPro" id="IPR002937">
    <property type="entry name" value="Amino_oxidase"/>
</dbReference>
<dbReference type="SUPFAM" id="SSF48173">
    <property type="entry name" value="Cryptochrome/photolyase FAD-binding domain"/>
    <property type="match status" value="1"/>
</dbReference>
<evidence type="ECO:0000259" key="2">
    <source>
        <dbReference type="PROSITE" id="PS51645"/>
    </source>
</evidence>
<dbReference type="SUPFAM" id="SSF51905">
    <property type="entry name" value="FAD/NAD(P)-binding domain"/>
    <property type="match status" value="1"/>
</dbReference>
<dbReference type="AlphaFoldDB" id="A0A5C5Y550"/>
<dbReference type="InterPro" id="IPR036134">
    <property type="entry name" value="Crypto/Photolyase_FAD-like_sf"/>
</dbReference>
<dbReference type="Gene3D" id="3.90.660.10">
    <property type="match status" value="1"/>
</dbReference>
<comment type="caution">
    <text evidence="3">The sequence shown here is derived from an EMBL/GenBank/DDBJ whole genome shotgun (WGS) entry which is preliminary data.</text>
</comment>
<keyword evidence="3" id="KW-0456">Lyase</keyword>
<dbReference type="Gene3D" id="1.25.40.80">
    <property type="match status" value="1"/>
</dbReference>
<dbReference type="InterPro" id="IPR036155">
    <property type="entry name" value="Crypto/Photolyase_N_sf"/>
</dbReference>
<dbReference type="InterPro" id="IPR036188">
    <property type="entry name" value="FAD/NAD-bd_sf"/>
</dbReference>
<dbReference type="OrthoDB" id="5792777at2"/>
<dbReference type="InterPro" id="IPR014729">
    <property type="entry name" value="Rossmann-like_a/b/a_fold"/>
</dbReference>